<feature type="domain" description="Nitrite/Sulfite reductase ferredoxin-like" evidence="8">
    <location>
        <begin position="19"/>
        <end position="69"/>
    </location>
</feature>
<evidence type="ECO:0000256" key="1">
    <source>
        <dbReference type="ARBA" id="ARBA00022485"/>
    </source>
</evidence>
<evidence type="ECO:0000256" key="6">
    <source>
        <dbReference type="ARBA" id="ARBA00023014"/>
    </source>
</evidence>
<dbReference type="InterPro" id="IPR005117">
    <property type="entry name" value="NiRdtase/SiRdtase_haem-b_fer"/>
</dbReference>
<sequence>MSWLTQANACPGLFYGTRAQDGFLLRIRIPAGILHLSQLKVIADLLVDLNCDRLQITNRANLQIRGIQRALDDAEFSRLQAVGLAAVNPHTDHLRNLMGSPTAGIDPEEILDTRPYIQQIDQFLQQHPEYQRLSAKFSFGLDGGGCVGIGSRSPVSWEHRLNDIQLTAVQLDDQQTRFLLQVAGEKKLINTQYAISPEALFPTISALTEIYHHYTQQIVSTDSSAKVRLRSLLEDWGVERLLQSVQEQSQQSLHLTEKLLPASQPYRQFGIQPQKESDLFYLGASPFLGQITHAQLKTLISVLTDWGCQELRLTPWQGLIIPHLTAHQALEAEAQFQSIGFKTIPSQPVIVACAGQPVCKSAAAPTHALAKKLLQSIDQTVNLTEAVNIHISACSKFCAQSSPAQITILAADSSGEQTTSERYNIFFGDNHRFDRILGPILDFQQVISFITEVLQRYQLQRNSTSESLIQFLLRSQSSLPFDLHCPALV</sequence>
<dbReference type="SUPFAM" id="SSF56014">
    <property type="entry name" value="Nitrite and sulphite reductase 4Fe-4S domain-like"/>
    <property type="match status" value="2"/>
</dbReference>
<evidence type="ECO:0000259" key="8">
    <source>
        <dbReference type="Pfam" id="PF03460"/>
    </source>
</evidence>
<dbReference type="Pfam" id="PF03460">
    <property type="entry name" value="NIR_SIR_ferr"/>
    <property type="match status" value="2"/>
</dbReference>
<dbReference type="InterPro" id="IPR051329">
    <property type="entry name" value="NIR_SIR_4Fe-4S"/>
</dbReference>
<evidence type="ECO:0000259" key="7">
    <source>
        <dbReference type="Pfam" id="PF01077"/>
    </source>
</evidence>
<reference evidence="9 10" key="1">
    <citation type="journal article" date="2018" name="Sci. Rep.">
        <title>Genome Features and Biochemical Characteristics of a Robust, Fast Growing and Naturally Transformable Cyanobacterium Synechococcus elongatus PCC 11801 Isolated from India.</title>
        <authorList>
            <person name="Jaiswal D."/>
            <person name="Sengupta A."/>
            <person name="Sohoni S."/>
            <person name="Sengupta S."/>
            <person name="Phadnavis A.G."/>
            <person name="Pakrasi H.B."/>
            <person name="Wangikar P.P."/>
        </authorList>
    </citation>
    <scope>NUCLEOTIDE SEQUENCE [LARGE SCALE GENOMIC DNA]</scope>
    <source>
        <strain evidence="9 10">PCC 11801</strain>
    </source>
</reference>
<dbReference type="InterPro" id="IPR045854">
    <property type="entry name" value="NO2/SO3_Rdtase_4Fe4S_sf"/>
</dbReference>
<dbReference type="GO" id="GO:0051539">
    <property type="term" value="F:4 iron, 4 sulfur cluster binding"/>
    <property type="evidence" value="ECO:0007669"/>
    <property type="project" value="UniProtKB-KW"/>
</dbReference>
<dbReference type="GO" id="GO:0046872">
    <property type="term" value="F:metal ion binding"/>
    <property type="evidence" value="ECO:0007669"/>
    <property type="project" value="UniProtKB-KW"/>
</dbReference>
<feature type="domain" description="Nitrite/sulphite reductase 4Fe-4S" evidence="7">
    <location>
        <begin position="92"/>
        <end position="251"/>
    </location>
</feature>
<organism evidence="9 10">
    <name type="scientific">Synechococcus elongatus PCC 11801</name>
    <dbReference type="NCBI Taxonomy" id="2219813"/>
    <lineage>
        <taxon>Bacteria</taxon>
        <taxon>Bacillati</taxon>
        <taxon>Cyanobacteriota</taxon>
        <taxon>Cyanophyceae</taxon>
        <taxon>Synechococcales</taxon>
        <taxon>Synechococcaceae</taxon>
        <taxon>Synechococcus</taxon>
    </lineage>
</organism>
<dbReference type="AlphaFoldDB" id="A0AAN1QNH7"/>
<accession>A0AAN1QNH7</accession>
<proteinExistence type="predicted"/>
<dbReference type="EC" id="1.14.13.83" evidence="9"/>
<keyword evidence="3" id="KW-0479">Metal-binding</keyword>
<keyword evidence="1" id="KW-0004">4Fe-4S</keyword>
<dbReference type="SUPFAM" id="SSF55124">
    <property type="entry name" value="Nitrite/Sulfite reductase N-terminal domain-like"/>
    <property type="match status" value="2"/>
</dbReference>
<dbReference type="EMBL" id="CP030139">
    <property type="protein sequence ID" value="AZB72479.1"/>
    <property type="molecule type" value="Genomic_DNA"/>
</dbReference>
<dbReference type="Pfam" id="PF01077">
    <property type="entry name" value="NIR_SIR"/>
    <property type="match status" value="1"/>
</dbReference>
<dbReference type="GO" id="GO:0020037">
    <property type="term" value="F:heme binding"/>
    <property type="evidence" value="ECO:0007669"/>
    <property type="project" value="InterPro"/>
</dbReference>
<keyword evidence="6" id="KW-0411">Iron-sulfur</keyword>
<evidence type="ECO:0000256" key="2">
    <source>
        <dbReference type="ARBA" id="ARBA00022617"/>
    </source>
</evidence>
<evidence type="ECO:0000256" key="5">
    <source>
        <dbReference type="ARBA" id="ARBA00023004"/>
    </source>
</evidence>
<gene>
    <name evidence="9" type="primary">cobG</name>
    <name evidence="9" type="ORF">DOP62_06870</name>
</gene>
<dbReference type="NCBIfam" id="TIGR02435">
    <property type="entry name" value="CobG"/>
    <property type="match status" value="1"/>
</dbReference>
<dbReference type="InterPro" id="IPR036136">
    <property type="entry name" value="Nit/Sulf_reduc_fer-like_dom_sf"/>
</dbReference>
<name>A0AAN1QNH7_SYNEL</name>
<dbReference type="RefSeq" id="WP_208676774.1">
    <property type="nucleotide sequence ID" value="NZ_CP030139.2"/>
</dbReference>
<dbReference type="Gene3D" id="3.90.480.10">
    <property type="entry name" value="Sulfite Reductase Hemoprotein,Domain 2"/>
    <property type="match status" value="1"/>
</dbReference>
<dbReference type="PANTHER" id="PTHR32439:SF9">
    <property type="entry name" value="BLR3264 PROTEIN"/>
    <property type="match status" value="1"/>
</dbReference>
<dbReference type="GO" id="GO:0043818">
    <property type="term" value="F:precorrin-3B synthase activity"/>
    <property type="evidence" value="ECO:0007669"/>
    <property type="project" value="UniProtKB-EC"/>
</dbReference>
<keyword evidence="5" id="KW-0408">Iron</keyword>
<feature type="domain" description="Nitrite/Sulfite reductase ferredoxin-like" evidence="8">
    <location>
        <begin position="273"/>
        <end position="335"/>
    </location>
</feature>
<dbReference type="InterPro" id="IPR006067">
    <property type="entry name" value="NO2/SO3_Rdtase_4Fe4S_dom"/>
</dbReference>
<protein>
    <submittedName>
        <fullName evidence="9">Precorrin-3B synthase</fullName>
        <ecNumber evidence="9">1.14.13.83</ecNumber>
    </submittedName>
</protein>
<dbReference type="Gene3D" id="3.30.413.10">
    <property type="entry name" value="Sulfite Reductase Hemoprotein, domain 1"/>
    <property type="match status" value="2"/>
</dbReference>
<evidence type="ECO:0000256" key="3">
    <source>
        <dbReference type="ARBA" id="ARBA00022723"/>
    </source>
</evidence>
<dbReference type="Proteomes" id="UP000267249">
    <property type="component" value="Chromosome"/>
</dbReference>
<evidence type="ECO:0000313" key="9">
    <source>
        <dbReference type="EMBL" id="AZB72479.1"/>
    </source>
</evidence>
<keyword evidence="4 9" id="KW-0560">Oxidoreductase</keyword>
<evidence type="ECO:0000313" key="10">
    <source>
        <dbReference type="Proteomes" id="UP000267249"/>
    </source>
</evidence>
<keyword evidence="2" id="KW-0349">Heme</keyword>
<dbReference type="PANTHER" id="PTHR32439">
    <property type="entry name" value="FERREDOXIN--NITRITE REDUCTASE, CHLOROPLASTIC"/>
    <property type="match status" value="1"/>
</dbReference>
<evidence type="ECO:0000256" key="4">
    <source>
        <dbReference type="ARBA" id="ARBA00023002"/>
    </source>
</evidence>
<dbReference type="InterPro" id="IPR012798">
    <property type="entry name" value="Cbl_synth_CobG-like"/>
</dbReference>